<accession>A0A2R7Y134</accession>
<dbReference type="Gene3D" id="3.30.420.570">
    <property type="match status" value="1"/>
</dbReference>
<evidence type="ECO:0000313" key="2">
    <source>
        <dbReference type="Proteomes" id="UP000244066"/>
    </source>
</evidence>
<proteinExistence type="predicted"/>
<reference evidence="1 2" key="1">
    <citation type="submission" date="2017-04" db="EMBL/GenBank/DDBJ databases">
        <title>Draft Aigarchaeota genome from a New Zealand hot spring.</title>
        <authorList>
            <person name="Reysenbach A.-L."/>
            <person name="Donaho J.A."/>
            <person name="Gerhart J."/>
            <person name="Kelley J.F."/>
            <person name="Kouba K."/>
            <person name="Podar M."/>
            <person name="Stott M."/>
        </authorList>
    </citation>
    <scope>NUCLEOTIDE SEQUENCE [LARGE SCALE GENOMIC DNA]</scope>
    <source>
        <strain evidence="1">NZ13_MG1</strain>
    </source>
</reference>
<dbReference type="Pfam" id="PF00022">
    <property type="entry name" value="Actin"/>
    <property type="match status" value="1"/>
</dbReference>
<name>A0A2R7Y134_9ARCH</name>
<dbReference type="PANTHER" id="PTHR11937">
    <property type="entry name" value="ACTIN"/>
    <property type="match status" value="1"/>
</dbReference>
<dbReference type="Gene3D" id="3.30.420.40">
    <property type="match status" value="1"/>
</dbReference>
<gene>
    <name evidence="1" type="ORF">B9J98_07415</name>
</gene>
<dbReference type="AlphaFoldDB" id="A0A2R7Y134"/>
<evidence type="ECO:0000313" key="1">
    <source>
        <dbReference type="EMBL" id="PUA31159.1"/>
    </source>
</evidence>
<dbReference type="SUPFAM" id="SSF53067">
    <property type="entry name" value="Actin-like ATPase domain"/>
    <property type="match status" value="1"/>
</dbReference>
<protein>
    <submittedName>
        <fullName evidence="1">Uncharacterized protein</fullName>
    </submittedName>
</protein>
<dbReference type="SMART" id="SM00268">
    <property type="entry name" value="ACTIN"/>
    <property type="match status" value="1"/>
</dbReference>
<dbReference type="EMBL" id="NDWU01000024">
    <property type="protein sequence ID" value="PUA31159.1"/>
    <property type="molecule type" value="Genomic_DNA"/>
</dbReference>
<dbReference type="InterPro" id="IPR043129">
    <property type="entry name" value="ATPase_NBD"/>
</dbReference>
<organism evidence="1 2">
    <name type="scientific">Candidatus Terraquivivens tikiterensis</name>
    <dbReference type="NCBI Taxonomy" id="1980982"/>
    <lineage>
        <taxon>Archaea</taxon>
        <taxon>Nitrososphaerota</taxon>
        <taxon>Candidatus Wolframiiraptoraceae</taxon>
        <taxon>Candidatus Terraquivivens</taxon>
    </lineage>
</organism>
<comment type="caution">
    <text evidence="1">The sequence shown here is derived from an EMBL/GenBank/DDBJ whole genome shotgun (WGS) entry which is preliminary data.</text>
</comment>
<sequence length="423" mass="47452">MYDEDYKKRYVFGADYGTSDFKYGPITQGERPVVVENRGYFPESSVLSRIMGVDREVVVGRDVTLFLESGAELATRLVYPMREGIIMKDDTRAWKVVKELTRYALEEFRPKGWGFNGFYVVAALSAVAPRYMYERLFEIFESMSKEVGLVHSATIIPQPLAVAIAHKKTSCVVVESGHGNTQFAPISRAPIRGAVVALNRGGSDANAIMAEILKDAGYGDLANEETLVRKAKENLGLLPADLNEAISFAKNNPEAVRTVYVVPGTRLKIDLAENSWARFLVGEYVFNPNHEIFQSYFKRGMPRPRDTKLGDVIFYGMLDIGDAIITAVEKCPIELQPLLYGHILLSGGNFSWRVPEKLRGICVDSATKVKRMMAEKGIENVEVTMASEPQYSVWRGCIVYGYAVPASYGWSWEKMEGWMSFYK</sequence>
<dbReference type="Proteomes" id="UP000244066">
    <property type="component" value="Unassembled WGS sequence"/>
</dbReference>
<dbReference type="InterPro" id="IPR004000">
    <property type="entry name" value="Actin"/>
</dbReference>